<keyword evidence="1" id="KW-0812">Transmembrane</keyword>
<evidence type="ECO:0000313" key="2">
    <source>
        <dbReference type="EMBL" id="HBP28489.1"/>
    </source>
</evidence>
<sequence>MELPTWIANYISFWLLGVLGVIVVGLFIMLRYDQRQKARIPAGAGYDAFQQKLKSINLDLDAPDSDASTRS</sequence>
<name>A0A356LCD6_9BURK</name>
<feature type="transmembrane region" description="Helical" evidence="1">
    <location>
        <begin position="6"/>
        <end position="30"/>
    </location>
</feature>
<evidence type="ECO:0000313" key="3">
    <source>
        <dbReference type="Proteomes" id="UP000264036"/>
    </source>
</evidence>
<keyword evidence="1" id="KW-1133">Transmembrane helix</keyword>
<dbReference type="Proteomes" id="UP000264036">
    <property type="component" value="Unassembled WGS sequence"/>
</dbReference>
<proteinExistence type="predicted"/>
<organism evidence="2 3">
    <name type="scientific">Advenella kashmirensis</name>
    <dbReference type="NCBI Taxonomy" id="310575"/>
    <lineage>
        <taxon>Bacteria</taxon>
        <taxon>Pseudomonadati</taxon>
        <taxon>Pseudomonadota</taxon>
        <taxon>Betaproteobacteria</taxon>
        <taxon>Burkholderiales</taxon>
        <taxon>Alcaligenaceae</taxon>
    </lineage>
</organism>
<protein>
    <submittedName>
        <fullName evidence="2">Uncharacterized protein</fullName>
    </submittedName>
</protein>
<keyword evidence="1" id="KW-0472">Membrane</keyword>
<comment type="caution">
    <text evidence="2">The sequence shown here is derived from an EMBL/GenBank/DDBJ whole genome shotgun (WGS) entry which is preliminary data.</text>
</comment>
<dbReference type="EMBL" id="DOEK01000005">
    <property type="protein sequence ID" value="HBP28489.1"/>
    <property type="molecule type" value="Genomic_DNA"/>
</dbReference>
<evidence type="ECO:0000256" key="1">
    <source>
        <dbReference type="SAM" id="Phobius"/>
    </source>
</evidence>
<reference evidence="2 3" key="1">
    <citation type="journal article" date="2018" name="Nat. Biotechnol.">
        <title>A standardized bacterial taxonomy based on genome phylogeny substantially revises the tree of life.</title>
        <authorList>
            <person name="Parks D.H."/>
            <person name="Chuvochina M."/>
            <person name="Waite D.W."/>
            <person name="Rinke C."/>
            <person name="Skarshewski A."/>
            <person name="Chaumeil P.A."/>
            <person name="Hugenholtz P."/>
        </authorList>
    </citation>
    <scope>NUCLEOTIDE SEQUENCE [LARGE SCALE GENOMIC DNA]</scope>
    <source>
        <strain evidence="2">UBA10707</strain>
    </source>
</reference>
<accession>A0A356LCD6</accession>
<dbReference type="AlphaFoldDB" id="A0A356LCD6"/>
<gene>
    <name evidence="2" type="ORF">DD666_03615</name>
</gene>